<dbReference type="Proteomes" id="UP000007797">
    <property type="component" value="Unassembled WGS sequence"/>
</dbReference>
<evidence type="ECO:0000259" key="1">
    <source>
        <dbReference type="Pfam" id="PF11443"/>
    </source>
</evidence>
<gene>
    <name evidence="3" type="ORF">DFA_00958</name>
</gene>
<keyword evidence="4" id="KW-1185">Reference proteome</keyword>
<dbReference type="AlphaFoldDB" id="F4PUR4"/>
<proteinExistence type="predicted"/>
<dbReference type="InterPro" id="IPR011205">
    <property type="entry name" value="UCP015417_vWA"/>
</dbReference>
<dbReference type="STRING" id="1054147.F4PUR4"/>
<dbReference type="GeneID" id="14872891"/>
<dbReference type="OMA" id="AKQLFPH"/>
<feature type="domain" description="DUF2828" evidence="1">
    <location>
        <begin position="133"/>
        <end position="296"/>
    </location>
</feature>
<evidence type="ECO:0000313" key="3">
    <source>
        <dbReference type="EMBL" id="EGG21083.1"/>
    </source>
</evidence>
<name>F4PUR4_CACFS</name>
<dbReference type="SUPFAM" id="SSF53300">
    <property type="entry name" value="vWA-like"/>
    <property type="match status" value="1"/>
</dbReference>
<dbReference type="Pfam" id="PF11443">
    <property type="entry name" value="DUF2828"/>
    <property type="match status" value="2"/>
</dbReference>
<dbReference type="CDD" id="cd00198">
    <property type="entry name" value="vWFA"/>
    <property type="match status" value="1"/>
</dbReference>
<evidence type="ECO:0008006" key="5">
    <source>
        <dbReference type="Google" id="ProtNLM"/>
    </source>
</evidence>
<dbReference type="Pfam" id="PF25043">
    <property type="entry name" value="DUF7788"/>
    <property type="match status" value="1"/>
</dbReference>
<dbReference type="RefSeq" id="XP_004358933.1">
    <property type="nucleotide sequence ID" value="XM_004358876.1"/>
</dbReference>
<feature type="domain" description="DUF2828" evidence="1">
    <location>
        <begin position="22"/>
        <end position="122"/>
    </location>
</feature>
<dbReference type="InterPro" id="IPR036465">
    <property type="entry name" value="vWFA_dom_sf"/>
</dbReference>
<sequence>MSTQTSKAAIIKKYLKAKKTKTAKGAVAYTTTGDARVDLFYHTARGINREQLREMLTASWAKSPLDTLKIIFYNRDCRGGKGEREIFHHSIVWLHEQSPESVAKNFKLIPHFGSWKDVTSLIGTGLEPKALEVMAAQLQEDAKNMADGKTVSLCAKWAPSEHKANDTASKAAKKLAVLLAVNRTNAKKEYRKQYLSPLRKHLAIVERNMSQNEWDKIEYSKVPSRAMKLSRKAFERHDEAGFKKYQESLVKGETKVNAKQLFPHEIVQEFISRQEDDVILEEQWKVLEAETAKLGSLADCIVLSDVSGSMSGTPMQVSVALGLLISRLTAAPFKDIVITFHETPSFHHVQGNSLKERVADLLASPWGGSTNFNAVFKMILETAQKNNLPAEAMPKKLFVISDMQFDAADNKFKSNHQNMIDQYKKAGYPVPQMIYWNVNGAYTTTPVGSASTPGVGLVSGFSPSILKAIIQNGNTDSLSPLALLQPVLDDARYADLLV</sequence>
<feature type="domain" description="DUF7788" evidence="2">
    <location>
        <begin position="299"/>
        <end position="476"/>
    </location>
</feature>
<accession>F4PUR4</accession>
<dbReference type="OrthoDB" id="1149618at2759"/>
<dbReference type="PANTHER" id="PTHR31373">
    <property type="entry name" value="OS06G0652100 PROTEIN"/>
    <property type="match status" value="1"/>
</dbReference>
<evidence type="ECO:0000259" key="2">
    <source>
        <dbReference type="Pfam" id="PF25043"/>
    </source>
</evidence>
<dbReference type="PANTHER" id="PTHR31373:SF27">
    <property type="entry name" value="TROVE DOMAIN-CONTAINING PROTEIN"/>
    <property type="match status" value="1"/>
</dbReference>
<dbReference type="EMBL" id="GL883010">
    <property type="protein sequence ID" value="EGG21083.1"/>
    <property type="molecule type" value="Genomic_DNA"/>
</dbReference>
<dbReference type="Gene3D" id="3.40.50.410">
    <property type="entry name" value="von Willebrand factor, type A domain"/>
    <property type="match status" value="1"/>
</dbReference>
<protein>
    <recommendedName>
        <fullName evidence="5">DUF2828 family protein</fullName>
    </recommendedName>
</protein>
<evidence type="ECO:0000313" key="4">
    <source>
        <dbReference type="Proteomes" id="UP000007797"/>
    </source>
</evidence>
<dbReference type="PIRSF" id="PIRSF015417">
    <property type="entry name" value="T31B5_30_vWA"/>
    <property type="match status" value="1"/>
</dbReference>
<organism evidence="3 4">
    <name type="scientific">Cavenderia fasciculata</name>
    <name type="common">Slime mold</name>
    <name type="synonym">Dictyostelium fasciculatum</name>
    <dbReference type="NCBI Taxonomy" id="261658"/>
    <lineage>
        <taxon>Eukaryota</taxon>
        <taxon>Amoebozoa</taxon>
        <taxon>Evosea</taxon>
        <taxon>Eumycetozoa</taxon>
        <taxon>Dictyostelia</taxon>
        <taxon>Acytosteliales</taxon>
        <taxon>Cavenderiaceae</taxon>
        <taxon>Cavenderia</taxon>
    </lineage>
</organism>
<dbReference type="InterPro" id="IPR058580">
    <property type="entry name" value="DUF2828"/>
</dbReference>
<reference evidence="4" key="1">
    <citation type="journal article" date="2011" name="Genome Res.">
        <title>Phylogeny-wide analysis of social amoeba genomes highlights ancient origins for complex intercellular communication.</title>
        <authorList>
            <person name="Heidel A.J."/>
            <person name="Lawal H.M."/>
            <person name="Felder M."/>
            <person name="Schilde C."/>
            <person name="Helps N.R."/>
            <person name="Tunggal B."/>
            <person name="Rivero F."/>
            <person name="John U."/>
            <person name="Schleicher M."/>
            <person name="Eichinger L."/>
            <person name="Platzer M."/>
            <person name="Noegel A.A."/>
            <person name="Schaap P."/>
            <person name="Gloeckner G."/>
        </authorList>
    </citation>
    <scope>NUCLEOTIDE SEQUENCE [LARGE SCALE GENOMIC DNA]</scope>
    <source>
        <strain evidence="4">SH3</strain>
    </source>
</reference>
<dbReference type="InterPro" id="IPR056690">
    <property type="entry name" value="DUF7788"/>
</dbReference>
<dbReference type="KEGG" id="dfa:DFA_00958"/>